<organism evidence="3 4">
    <name type="scientific">Runella slithyformis (strain ATCC 29530 / DSM 19594 / LMG 11500 / NCIMB 11436 / LSU 4)</name>
    <dbReference type="NCBI Taxonomy" id="761193"/>
    <lineage>
        <taxon>Bacteria</taxon>
        <taxon>Pseudomonadati</taxon>
        <taxon>Bacteroidota</taxon>
        <taxon>Cytophagia</taxon>
        <taxon>Cytophagales</taxon>
        <taxon>Spirosomataceae</taxon>
        <taxon>Runella</taxon>
    </lineage>
</organism>
<feature type="coiled-coil region" evidence="1">
    <location>
        <begin position="117"/>
        <end position="144"/>
    </location>
</feature>
<protein>
    <recommendedName>
        <fullName evidence="5">TolC family protein</fullName>
    </recommendedName>
</protein>
<gene>
    <name evidence="3" type="ordered locus">Runsl_3921</name>
</gene>
<dbReference type="Proteomes" id="UP000000493">
    <property type="component" value="Chromosome"/>
</dbReference>
<proteinExistence type="predicted"/>
<evidence type="ECO:0008006" key="5">
    <source>
        <dbReference type="Google" id="ProtNLM"/>
    </source>
</evidence>
<keyword evidence="4" id="KW-1185">Reference proteome</keyword>
<dbReference type="KEGG" id="rsi:Runsl_3921"/>
<name>A0A7U3ZN60_RUNSL</name>
<keyword evidence="1" id="KW-0175">Coiled coil</keyword>
<evidence type="ECO:0000313" key="3">
    <source>
        <dbReference type="EMBL" id="AEI50277.1"/>
    </source>
</evidence>
<keyword evidence="2" id="KW-0732">Signal</keyword>
<reference evidence="3 4" key="2">
    <citation type="journal article" date="2012" name="Stand. Genomic Sci.">
        <title>Complete genome sequence of the aquatic bacterium Runella slithyformis type strain (LSU 4(T)).</title>
        <authorList>
            <person name="Copeland A."/>
            <person name="Zhang X."/>
            <person name="Misra M."/>
            <person name="Lapidus A."/>
            <person name="Nolan M."/>
            <person name="Lucas S."/>
            <person name="Deshpande S."/>
            <person name="Cheng J.F."/>
            <person name="Tapia R."/>
            <person name="Goodwin L.A."/>
            <person name="Pitluck S."/>
            <person name="Liolios K."/>
            <person name="Pagani I."/>
            <person name="Ivanova N."/>
            <person name="Mikhailova N."/>
            <person name="Pati A."/>
            <person name="Chen A."/>
            <person name="Palaniappan K."/>
            <person name="Land M."/>
            <person name="Hauser L."/>
            <person name="Pan C."/>
            <person name="Jeffries C.D."/>
            <person name="Detter J.C."/>
            <person name="Brambilla E.M."/>
            <person name="Rohde M."/>
            <person name="Djao O.D."/>
            <person name="Goker M."/>
            <person name="Sikorski J."/>
            <person name="Tindall B.J."/>
            <person name="Woyke T."/>
            <person name="Bristow J."/>
            <person name="Eisen J.A."/>
            <person name="Markowitz V."/>
            <person name="Hugenholtz P."/>
            <person name="Kyrpides N.C."/>
            <person name="Klenk H.P."/>
            <person name="Mavromatis K."/>
        </authorList>
    </citation>
    <scope>NUCLEOTIDE SEQUENCE [LARGE SCALE GENOMIC DNA]</scope>
    <source>
        <strain evidence="4">ATCC 29530 / DSM 19594 / LMG 11500 / NCIMB 11436 / LSU 4</strain>
    </source>
</reference>
<feature type="chain" id="PRO_5030834073" description="TolC family protein" evidence="2">
    <location>
        <begin position="38"/>
        <end position="254"/>
    </location>
</feature>
<accession>A0A7U3ZN60</accession>
<evidence type="ECO:0000256" key="1">
    <source>
        <dbReference type="SAM" id="Coils"/>
    </source>
</evidence>
<dbReference type="EMBL" id="CP002859">
    <property type="protein sequence ID" value="AEI50277.1"/>
    <property type="molecule type" value="Genomic_DNA"/>
</dbReference>
<dbReference type="Gene3D" id="1.20.1600.10">
    <property type="entry name" value="Outer membrane efflux proteins (OEP)"/>
    <property type="match status" value="1"/>
</dbReference>
<reference evidence="4" key="1">
    <citation type="submission" date="2011-06" db="EMBL/GenBank/DDBJ databases">
        <title>The complete genome of chromosome of Runella slithyformis DSM 19594.</title>
        <authorList>
            <consortium name="US DOE Joint Genome Institute (JGI-PGF)"/>
            <person name="Lucas S."/>
            <person name="Han J."/>
            <person name="Lapidus A."/>
            <person name="Bruce D."/>
            <person name="Goodwin L."/>
            <person name="Pitluck S."/>
            <person name="Peters L."/>
            <person name="Kyrpides N."/>
            <person name="Mavromatis K."/>
            <person name="Ivanova N."/>
            <person name="Ovchinnikova G."/>
            <person name="Zhang X."/>
            <person name="Misra M."/>
            <person name="Detter J.C."/>
            <person name="Tapia R."/>
            <person name="Han C."/>
            <person name="Land M."/>
            <person name="Hauser L."/>
            <person name="Markowitz V."/>
            <person name="Cheng J.-F."/>
            <person name="Hugenholtz P."/>
            <person name="Woyke T."/>
            <person name="Wu D."/>
            <person name="Tindall B."/>
            <person name="Faehrich R."/>
            <person name="Brambilla E."/>
            <person name="Klenk H.-P."/>
            <person name="Eisen J.A."/>
        </authorList>
    </citation>
    <scope>NUCLEOTIDE SEQUENCE [LARGE SCALE GENOMIC DNA]</scope>
    <source>
        <strain evidence="4">ATCC 29530 / DSM 19594 / LMG 11500 / NCIMB 11436 / LSU 4</strain>
    </source>
</reference>
<evidence type="ECO:0000313" key="4">
    <source>
        <dbReference type="Proteomes" id="UP000000493"/>
    </source>
</evidence>
<sequence length="254" mass="29487">MCIHKIRILFTPRTPRFIFAANMALVVLSYFCHTSQAQNGTKSPVTVKTAQTTLNISGINLQKLEKYEESLRIFHNRKFGADRKEFIETTKKKWWYYLPNVGFTFGMPTIGTNTGTLAQIDRDRQTKKAKLEALQAKAEFEYREELLQLRTKYKTLLLESQTIQELESLLGKKVAITSIYTEGFNANKITPLEMLREEVAQETAKAQMKENERRLIKLFFELEAFAHYNYPANEELIKFADMDCEMSTLSTRPE</sequence>
<evidence type="ECO:0000256" key="2">
    <source>
        <dbReference type="SAM" id="SignalP"/>
    </source>
</evidence>
<feature type="signal peptide" evidence="2">
    <location>
        <begin position="1"/>
        <end position="37"/>
    </location>
</feature>
<dbReference type="AlphaFoldDB" id="A0A7U3ZN60"/>
<dbReference type="SUPFAM" id="SSF56954">
    <property type="entry name" value="Outer membrane efflux proteins (OEP)"/>
    <property type="match status" value="1"/>
</dbReference>